<dbReference type="RefSeq" id="WP_193908536.1">
    <property type="nucleotide sequence ID" value="NZ_JADEXG010000035.1"/>
</dbReference>
<dbReference type="Gene3D" id="2.70.70.10">
    <property type="entry name" value="Glucose Permease (Domain IIA)"/>
    <property type="match status" value="1"/>
</dbReference>
<dbReference type="InterPro" id="IPR011055">
    <property type="entry name" value="Dup_hybrid_motif"/>
</dbReference>
<evidence type="ECO:0000256" key="2">
    <source>
        <dbReference type="SAM" id="Phobius"/>
    </source>
</evidence>
<organism evidence="4 5">
    <name type="scientific">Vasconcelosia minhoensis LEGE 07310</name>
    <dbReference type="NCBI Taxonomy" id="915328"/>
    <lineage>
        <taxon>Bacteria</taxon>
        <taxon>Bacillati</taxon>
        <taxon>Cyanobacteriota</taxon>
        <taxon>Cyanophyceae</taxon>
        <taxon>Nodosilineales</taxon>
        <taxon>Cymatolegaceae</taxon>
        <taxon>Vasconcelosia</taxon>
        <taxon>Vasconcelosia minhoensis</taxon>
    </lineage>
</organism>
<name>A0A8J7AYF6_9CYAN</name>
<dbReference type="InterPro" id="IPR050570">
    <property type="entry name" value="Cell_wall_metabolism_enzyme"/>
</dbReference>
<dbReference type="PANTHER" id="PTHR21666">
    <property type="entry name" value="PEPTIDASE-RELATED"/>
    <property type="match status" value="1"/>
</dbReference>
<protein>
    <submittedName>
        <fullName evidence="4">M23 family metallopeptidase</fullName>
    </submittedName>
</protein>
<feature type="transmembrane region" description="Helical" evidence="2">
    <location>
        <begin position="81"/>
        <end position="102"/>
    </location>
</feature>
<proteinExistence type="predicted"/>
<dbReference type="CDD" id="cd12797">
    <property type="entry name" value="M23_peptidase"/>
    <property type="match status" value="1"/>
</dbReference>
<evidence type="ECO:0000256" key="1">
    <source>
        <dbReference type="ARBA" id="ARBA00022729"/>
    </source>
</evidence>
<keyword evidence="5" id="KW-1185">Reference proteome</keyword>
<dbReference type="AlphaFoldDB" id="A0A8J7AYF6"/>
<evidence type="ECO:0000259" key="3">
    <source>
        <dbReference type="Pfam" id="PF01551"/>
    </source>
</evidence>
<dbReference type="EMBL" id="JADEXG010000035">
    <property type="protein sequence ID" value="MBE9078567.1"/>
    <property type="molecule type" value="Genomic_DNA"/>
</dbReference>
<comment type="caution">
    <text evidence="4">The sequence shown here is derived from an EMBL/GenBank/DDBJ whole genome shotgun (WGS) entry which is preliminary data.</text>
</comment>
<feature type="domain" description="M23ase beta-sheet core" evidence="3">
    <location>
        <begin position="150"/>
        <end position="248"/>
    </location>
</feature>
<dbReference type="SUPFAM" id="SSF51261">
    <property type="entry name" value="Duplicated hybrid motif"/>
    <property type="match status" value="1"/>
</dbReference>
<dbReference type="InterPro" id="IPR016047">
    <property type="entry name" value="M23ase_b-sheet_dom"/>
</dbReference>
<dbReference type="Proteomes" id="UP000636505">
    <property type="component" value="Unassembled WGS sequence"/>
</dbReference>
<accession>A0A8J7AYF6</accession>
<evidence type="ECO:0000313" key="4">
    <source>
        <dbReference type="EMBL" id="MBE9078567.1"/>
    </source>
</evidence>
<evidence type="ECO:0000313" key="5">
    <source>
        <dbReference type="Proteomes" id="UP000636505"/>
    </source>
</evidence>
<sequence length="265" mass="28118">MTSDLPSYQLPQFAAKQRCTVTVTQIGWLGSRAAAAKADCGSISELLEKIGRGELTVVSTALLSQPVSPRRQEISSLFRPLLRLILMGIGAALILALLLYIADRLLPQAARIDPAAVKTPAVGDIVAGFEITDDYHIRPFHPVTGVANVPHNGVDVATPIGTPVYAVGQTGDRVTVDCWWDVDGGGWVADQSAASYPGYVFQSLHLSENGCQSGQAQAGDEIAYTGNSGLGTGEHYDFRVKISGAYVPPGEIYLESALTGKPPRQ</sequence>
<reference evidence="4" key="1">
    <citation type="submission" date="2020-10" db="EMBL/GenBank/DDBJ databases">
        <authorList>
            <person name="Castelo-Branco R."/>
            <person name="Eusebio N."/>
            <person name="Adriana R."/>
            <person name="Vieira A."/>
            <person name="Brugerolle De Fraissinette N."/>
            <person name="Rezende De Castro R."/>
            <person name="Schneider M.P."/>
            <person name="Vasconcelos V."/>
            <person name="Leao P.N."/>
        </authorList>
    </citation>
    <scope>NUCLEOTIDE SEQUENCE</scope>
    <source>
        <strain evidence="4">LEGE 07310</strain>
    </source>
</reference>
<keyword evidence="2" id="KW-0812">Transmembrane</keyword>
<dbReference type="Pfam" id="PF01551">
    <property type="entry name" value="Peptidase_M23"/>
    <property type="match status" value="1"/>
</dbReference>
<gene>
    <name evidence="4" type="ORF">IQ241_14900</name>
</gene>
<keyword evidence="2" id="KW-1133">Transmembrane helix</keyword>
<keyword evidence="1" id="KW-0732">Signal</keyword>
<dbReference type="GO" id="GO:0004222">
    <property type="term" value="F:metalloendopeptidase activity"/>
    <property type="evidence" value="ECO:0007669"/>
    <property type="project" value="TreeGrafter"/>
</dbReference>
<dbReference type="PANTHER" id="PTHR21666:SF289">
    <property type="entry name" value="L-ALA--D-GLU ENDOPEPTIDASE"/>
    <property type="match status" value="1"/>
</dbReference>
<keyword evidence="2" id="KW-0472">Membrane</keyword>